<reference evidence="3" key="2">
    <citation type="submission" date="2010-04" db="EMBL/GenBank/DDBJ databases">
        <authorList>
            <person name="Buell R."/>
            <person name="Hamilton J."/>
            <person name="Hostetler J."/>
        </authorList>
    </citation>
    <scope>NUCLEOTIDE SEQUENCE [LARGE SCALE GENOMIC DNA]</scope>
    <source>
        <strain evidence="3">DAOM:BR144</strain>
    </source>
</reference>
<reference evidence="3" key="1">
    <citation type="journal article" date="2010" name="Genome Biol.">
        <title>Genome sequence of the necrotrophic plant pathogen Pythium ultimum reveals original pathogenicity mechanisms and effector repertoire.</title>
        <authorList>
            <person name="Levesque C.A."/>
            <person name="Brouwer H."/>
            <person name="Cano L."/>
            <person name="Hamilton J.P."/>
            <person name="Holt C."/>
            <person name="Huitema E."/>
            <person name="Raffaele S."/>
            <person name="Robideau G.P."/>
            <person name="Thines M."/>
            <person name="Win J."/>
            <person name="Zerillo M.M."/>
            <person name="Beakes G.W."/>
            <person name="Boore J.L."/>
            <person name="Busam D."/>
            <person name="Dumas B."/>
            <person name="Ferriera S."/>
            <person name="Fuerstenberg S.I."/>
            <person name="Gachon C.M."/>
            <person name="Gaulin E."/>
            <person name="Govers F."/>
            <person name="Grenville-Briggs L."/>
            <person name="Horner N."/>
            <person name="Hostetler J."/>
            <person name="Jiang R.H."/>
            <person name="Johnson J."/>
            <person name="Krajaejun T."/>
            <person name="Lin H."/>
            <person name="Meijer H.J."/>
            <person name="Moore B."/>
            <person name="Morris P."/>
            <person name="Phuntmart V."/>
            <person name="Puiu D."/>
            <person name="Shetty J."/>
            <person name="Stajich J.E."/>
            <person name="Tripathy S."/>
            <person name="Wawra S."/>
            <person name="van West P."/>
            <person name="Whitty B.R."/>
            <person name="Coutinho P.M."/>
            <person name="Henrissat B."/>
            <person name="Martin F."/>
            <person name="Thomas P.D."/>
            <person name="Tyler B.M."/>
            <person name="De Vries R.P."/>
            <person name="Kamoun S."/>
            <person name="Yandell M."/>
            <person name="Tisserat N."/>
            <person name="Buell C.R."/>
        </authorList>
    </citation>
    <scope>NUCLEOTIDE SEQUENCE</scope>
    <source>
        <strain evidence="3">DAOM:BR144</strain>
    </source>
</reference>
<feature type="region of interest" description="Disordered" evidence="1">
    <location>
        <begin position="47"/>
        <end position="145"/>
    </location>
</feature>
<proteinExistence type="predicted"/>
<dbReference type="OMA" id="QCYTGTC"/>
<evidence type="ECO:0000313" key="2">
    <source>
        <dbReference type="EnsemblProtists" id="PYU1_T009181"/>
    </source>
</evidence>
<dbReference type="EnsemblProtists" id="PYU1_T009181">
    <property type="protein sequence ID" value="PYU1_T009181"/>
    <property type="gene ID" value="PYU1_G009163"/>
</dbReference>
<name>K3WW33_GLOUD</name>
<organism evidence="2 3">
    <name type="scientific">Globisporangium ultimum (strain ATCC 200006 / CBS 805.95 / DAOM BR144)</name>
    <name type="common">Pythium ultimum</name>
    <dbReference type="NCBI Taxonomy" id="431595"/>
    <lineage>
        <taxon>Eukaryota</taxon>
        <taxon>Sar</taxon>
        <taxon>Stramenopiles</taxon>
        <taxon>Oomycota</taxon>
        <taxon>Peronosporomycetes</taxon>
        <taxon>Pythiales</taxon>
        <taxon>Pythiaceae</taxon>
        <taxon>Globisporangium</taxon>
    </lineage>
</organism>
<accession>K3WW33</accession>
<evidence type="ECO:0000313" key="3">
    <source>
        <dbReference type="Proteomes" id="UP000019132"/>
    </source>
</evidence>
<dbReference type="VEuPathDB" id="FungiDB:PYU1_G009163"/>
<protein>
    <submittedName>
        <fullName evidence="2">Uncharacterized protein</fullName>
    </submittedName>
</protein>
<dbReference type="eggNOG" id="ENOG502S5HT">
    <property type="taxonomic scope" value="Eukaryota"/>
</dbReference>
<dbReference type="AlphaFoldDB" id="K3WW33"/>
<dbReference type="HOGENOM" id="CLU_102395_0_0_1"/>
<dbReference type="Proteomes" id="UP000019132">
    <property type="component" value="Unassembled WGS sequence"/>
</dbReference>
<feature type="compositionally biased region" description="Basic residues" evidence="1">
    <location>
        <begin position="120"/>
        <end position="145"/>
    </location>
</feature>
<evidence type="ECO:0000256" key="1">
    <source>
        <dbReference type="SAM" id="MobiDB-lite"/>
    </source>
</evidence>
<feature type="compositionally biased region" description="Basic and acidic residues" evidence="1">
    <location>
        <begin position="52"/>
        <end position="78"/>
    </location>
</feature>
<keyword evidence="3" id="KW-1185">Reference proteome</keyword>
<dbReference type="EMBL" id="GL376632">
    <property type="status" value="NOT_ANNOTATED_CDS"/>
    <property type="molecule type" value="Genomic_DNA"/>
</dbReference>
<sequence>MSQCPQCYTGTCARHRRQDHGKSKVAMPANSQQTLQKMYDMLVGSKLQKLQAESERDPSTQSTEKFRQQLDASRDKNIKKSSSKSANRRVPAAATGSGLNPQALAALYNDSDDESGSDRKKTKKSRKSSSKKSKKHKKDKKSSSS</sequence>
<dbReference type="InParanoid" id="K3WW33"/>
<feature type="region of interest" description="Disordered" evidence="1">
    <location>
        <begin position="1"/>
        <end position="30"/>
    </location>
</feature>
<reference evidence="2" key="3">
    <citation type="submission" date="2015-02" db="UniProtKB">
        <authorList>
            <consortium name="EnsemblProtists"/>
        </authorList>
    </citation>
    <scope>IDENTIFICATION</scope>
    <source>
        <strain evidence="2">DAOM BR144</strain>
    </source>
</reference>